<dbReference type="AlphaFoldDB" id="A0A1H1CLS2"/>
<dbReference type="InterPro" id="IPR051158">
    <property type="entry name" value="Metallophosphoesterase_sf"/>
</dbReference>
<dbReference type="EMBL" id="FNKD01000002">
    <property type="protein sequence ID" value="SDQ65112.1"/>
    <property type="molecule type" value="Genomic_DNA"/>
</dbReference>
<dbReference type="Pfam" id="PF00149">
    <property type="entry name" value="Metallophos"/>
    <property type="match status" value="1"/>
</dbReference>
<evidence type="ECO:0000256" key="4">
    <source>
        <dbReference type="ARBA" id="ARBA00061089"/>
    </source>
</evidence>
<dbReference type="InterPro" id="IPR029052">
    <property type="entry name" value="Metallo-depent_PP-like"/>
</dbReference>
<evidence type="ECO:0000256" key="3">
    <source>
        <dbReference type="ARBA" id="ARBA00022801"/>
    </source>
</evidence>
<sequence>MNRRTFLKKSIGSLLALVGLSGGTYYYAREMEPTMLDITQQTLASSKLPESFNNFKIVQFSDTHIGFHYSLDQFAELVKTINKQKPDLIVFTGDLVDKPHTYDWNNELIQELRKLKAKHGKYWIYGNHDHGGYGTDIVKNVMDKAEFNLLKNNHTIVKVNNEKFVLAGIDDVMLGRPDLEKTLTNADPNLFTMLLAHEPDFADTTVHFPVDIQISGHSHGGQVRLPFIGHLYTPMYAEKYVQGKHTLQNDKLTLFVNRGLGTTRLPYRFLCKPEIHTFTLKS</sequence>
<dbReference type="GO" id="GO:0016020">
    <property type="term" value="C:membrane"/>
    <property type="evidence" value="ECO:0007669"/>
    <property type="project" value="GOC"/>
</dbReference>
<dbReference type="RefSeq" id="WP_092493118.1">
    <property type="nucleotide sequence ID" value="NZ_FNKD01000002.1"/>
</dbReference>
<organism evidence="6 7">
    <name type="scientific">Virgibacillus salinus</name>
    <dbReference type="NCBI Taxonomy" id="553311"/>
    <lineage>
        <taxon>Bacteria</taxon>
        <taxon>Bacillati</taxon>
        <taxon>Bacillota</taxon>
        <taxon>Bacilli</taxon>
        <taxon>Bacillales</taxon>
        <taxon>Bacillaceae</taxon>
        <taxon>Virgibacillus</taxon>
    </lineage>
</organism>
<dbReference type="GO" id="GO:0009245">
    <property type="term" value="P:lipid A biosynthetic process"/>
    <property type="evidence" value="ECO:0007669"/>
    <property type="project" value="TreeGrafter"/>
</dbReference>
<dbReference type="CDD" id="cd07385">
    <property type="entry name" value="MPP_YkuE_C"/>
    <property type="match status" value="1"/>
</dbReference>
<feature type="domain" description="Calcineurin-like phosphoesterase" evidence="5">
    <location>
        <begin position="55"/>
        <end position="220"/>
    </location>
</feature>
<reference evidence="6 7" key="1">
    <citation type="submission" date="2016-10" db="EMBL/GenBank/DDBJ databases">
        <authorList>
            <person name="de Groot N.N."/>
        </authorList>
    </citation>
    <scope>NUCLEOTIDE SEQUENCE [LARGE SCALE GENOMIC DNA]</scope>
    <source>
        <strain evidence="6 7">CGMCC 1.10449</strain>
    </source>
</reference>
<accession>A0A1H1CLS2</accession>
<evidence type="ECO:0000256" key="1">
    <source>
        <dbReference type="ARBA" id="ARBA00001968"/>
    </source>
</evidence>
<protein>
    <recommendedName>
        <fullName evidence="5">Calcineurin-like phosphoesterase domain-containing protein</fullName>
    </recommendedName>
</protein>
<dbReference type="Proteomes" id="UP000199444">
    <property type="component" value="Unassembled WGS sequence"/>
</dbReference>
<evidence type="ECO:0000259" key="5">
    <source>
        <dbReference type="Pfam" id="PF00149"/>
    </source>
</evidence>
<comment type="similarity">
    <text evidence="4">Belongs to the metallophosphoesterase superfamily.</text>
</comment>
<dbReference type="GO" id="GO:0046872">
    <property type="term" value="F:metal ion binding"/>
    <property type="evidence" value="ECO:0007669"/>
    <property type="project" value="UniProtKB-KW"/>
</dbReference>
<dbReference type="GO" id="GO:0008758">
    <property type="term" value="F:UDP-2,3-diacylglucosamine hydrolase activity"/>
    <property type="evidence" value="ECO:0007669"/>
    <property type="project" value="TreeGrafter"/>
</dbReference>
<dbReference type="PANTHER" id="PTHR31302:SF25">
    <property type="entry name" value="PHOSPHOESTERASE"/>
    <property type="match status" value="1"/>
</dbReference>
<comment type="cofactor">
    <cofactor evidence="1">
        <name>a divalent metal cation</name>
        <dbReference type="ChEBI" id="CHEBI:60240"/>
    </cofactor>
</comment>
<name>A0A1H1CLS2_9BACI</name>
<dbReference type="InterPro" id="IPR004843">
    <property type="entry name" value="Calcineurin-like_PHP"/>
</dbReference>
<evidence type="ECO:0000256" key="2">
    <source>
        <dbReference type="ARBA" id="ARBA00022723"/>
    </source>
</evidence>
<evidence type="ECO:0000313" key="7">
    <source>
        <dbReference type="Proteomes" id="UP000199444"/>
    </source>
</evidence>
<keyword evidence="7" id="KW-1185">Reference proteome</keyword>
<dbReference type="PANTHER" id="PTHR31302">
    <property type="entry name" value="TRANSMEMBRANE PROTEIN WITH METALLOPHOSPHOESTERASE DOMAIN-RELATED"/>
    <property type="match status" value="1"/>
</dbReference>
<keyword evidence="3" id="KW-0378">Hydrolase</keyword>
<proteinExistence type="inferred from homology"/>
<dbReference type="Gene3D" id="3.60.21.10">
    <property type="match status" value="1"/>
</dbReference>
<gene>
    <name evidence="6" type="ORF">SAMN05216231_2309</name>
</gene>
<keyword evidence="2" id="KW-0479">Metal-binding</keyword>
<evidence type="ECO:0000313" key="6">
    <source>
        <dbReference type="EMBL" id="SDQ65112.1"/>
    </source>
</evidence>
<dbReference type="FunFam" id="3.60.21.10:FF:000028">
    <property type="entry name" value="Putative metallophosphoesterase"/>
    <property type="match status" value="1"/>
</dbReference>
<dbReference type="SUPFAM" id="SSF56300">
    <property type="entry name" value="Metallo-dependent phosphatases"/>
    <property type="match status" value="1"/>
</dbReference>